<name>A0A942UZ23_9FIRM</name>
<dbReference type="SUPFAM" id="SSF141868">
    <property type="entry name" value="EAL domain-like"/>
    <property type="match status" value="1"/>
</dbReference>
<evidence type="ECO:0000313" key="4">
    <source>
        <dbReference type="EMBL" id="MBS4538936.1"/>
    </source>
</evidence>
<dbReference type="InterPro" id="IPR001633">
    <property type="entry name" value="EAL_dom"/>
</dbReference>
<dbReference type="NCBIfam" id="TIGR00254">
    <property type="entry name" value="GGDEF"/>
    <property type="match status" value="1"/>
</dbReference>
<feature type="domain" description="EAL" evidence="2">
    <location>
        <begin position="526"/>
        <end position="778"/>
    </location>
</feature>
<protein>
    <submittedName>
        <fullName evidence="4">EAL domain-containing protein</fullName>
    </submittedName>
</protein>
<dbReference type="PANTHER" id="PTHR44757">
    <property type="entry name" value="DIGUANYLATE CYCLASE DGCP"/>
    <property type="match status" value="1"/>
</dbReference>
<keyword evidence="1" id="KW-0472">Membrane</keyword>
<dbReference type="EMBL" id="WSFT01000039">
    <property type="protein sequence ID" value="MBS4538936.1"/>
    <property type="molecule type" value="Genomic_DNA"/>
</dbReference>
<dbReference type="SUPFAM" id="SSF55073">
    <property type="entry name" value="Nucleotide cyclase"/>
    <property type="match status" value="1"/>
</dbReference>
<feature type="transmembrane region" description="Helical" evidence="1">
    <location>
        <begin position="264"/>
        <end position="286"/>
    </location>
</feature>
<keyword evidence="1" id="KW-1133">Transmembrane helix</keyword>
<feature type="domain" description="GGDEF" evidence="3">
    <location>
        <begin position="382"/>
        <end position="517"/>
    </location>
</feature>
<evidence type="ECO:0000256" key="1">
    <source>
        <dbReference type="SAM" id="Phobius"/>
    </source>
</evidence>
<feature type="transmembrane region" description="Helical" evidence="1">
    <location>
        <begin position="292"/>
        <end position="311"/>
    </location>
</feature>
<feature type="transmembrane region" description="Helical" evidence="1">
    <location>
        <begin position="199"/>
        <end position="218"/>
    </location>
</feature>
<proteinExistence type="predicted"/>
<evidence type="ECO:0000259" key="3">
    <source>
        <dbReference type="PROSITE" id="PS50887"/>
    </source>
</evidence>
<sequence>MQKVRTGILATSIFVFLYVFLFWIAKYNIDLINTIRKSLFIVAPIIACFFIFRGYKKVNGNMKSFWLIMGIGTFLYACGISFNIINYDFNYENNNPFTLLISHYIFILDILLYTIVFIRLIRKHKNNNYILQLFTDNLIVCTVIVTIGWIYILDKSVVSFELEQQLLLPLIFTAIQISGIHTLTTLLFTGKLVKINKGFILGIISVTVHIITNFLYYYTDILGYYLPVFMDLIWGTSIILAGLSSLYKQEHKEVEYKLTKVKRIFNLYSIMIPYISILTIIIIGIIKWPNDFPIMIGGGIVIILMVIRQIIIEVERNKLIKDLEKKQYNLEEKVLRRTEELVDKNSKLEYIDYHDSLTGIPNRRALTNEINKALVEAKRKGELVGVFFINLDNFKYTNDLLGHAGGDKLLRKVSNRFKSVIERNKNCQIFRISGDEFILLSTNFTKMKSIENLIGKLQKIIYKPIFIDGHKIQLTLSIGVSVYPLHGVEESILFKTANVAMYEAKKRGKRAFCIYEDNMNDNLMEKVNLQKDILKALEEKQFLLHYQPQFDLRTNKITSVEALIRWKHPMKGYIPPKEFITLAEETGLIMPIGTWVLTQACMQIKEWHEKGWFVKVAVNISPKQIFQDDFINVISNIINDIDIDPKYLELEITEDVYINGNYNIEKLQDIKKMGITISIDDFGTSYSSLAYLKKLPVDVIKIDKEFIDGLLNNTYDLSILKGIITIARNLDLKLIAEGVELEKQVEILKYLECDMVQGYVIDKPMPPKIIEEKYLIKKVLA</sequence>
<feature type="transmembrane region" description="Helical" evidence="1">
    <location>
        <begin position="165"/>
        <end position="187"/>
    </location>
</feature>
<dbReference type="InterPro" id="IPR043128">
    <property type="entry name" value="Rev_trsase/Diguanyl_cyclase"/>
</dbReference>
<dbReference type="CDD" id="cd01948">
    <property type="entry name" value="EAL"/>
    <property type="match status" value="1"/>
</dbReference>
<dbReference type="InterPro" id="IPR052155">
    <property type="entry name" value="Biofilm_reg_signaling"/>
</dbReference>
<dbReference type="RefSeq" id="WP_203366860.1">
    <property type="nucleotide sequence ID" value="NZ_WSFT01000039.1"/>
</dbReference>
<keyword evidence="5" id="KW-1185">Reference proteome</keyword>
<organism evidence="4 5">
    <name type="scientific">Anaeromonas frigoriresistens</name>
    <dbReference type="NCBI Taxonomy" id="2683708"/>
    <lineage>
        <taxon>Bacteria</taxon>
        <taxon>Bacillati</taxon>
        <taxon>Bacillota</taxon>
        <taxon>Tissierellia</taxon>
        <taxon>Tissierellales</taxon>
        <taxon>Thermohalobacteraceae</taxon>
        <taxon>Anaeromonas</taxon>
    </lineage>
</organism>
<dbReference type="PANTHER" id="PTHR44757:SF2">
    <property type="entry name" value="BIOFILM ARCHITECTURE MAINTENANCE PROTEIN MBAA"/>
    <property type="match status" value="1"/>
</dbReference>
<accession>A0A942UZ23</accession>
<dbReference type="Pfam" id="PF00990">
    <property type="entry name" value="GGDEF"/>
    <property type="match status" value="1"/>
</dbReference>
<evidence type="ECO:0000259" key="2">
    <source>
        <dbReference type="PROSITE" id="PS50883"/>
    </source>
</evidence>
<dbReference type="InterPro" id="IPR035919">
    <property type="entry name" value="EAL_sf"/>
</dbReference>
<dbReference type="AlphaFoldDB" id="A0A942UZ23"/>
<feature type="transmembrane region" description="Helical" evidence="1">
    <location>
        <begin position="31"/>
        <end position="52"/>
    </location>
</feature>
<dbReference type="CDD" id="cd01949">
    <property type="entry name" value="GGDEF"/>
    <property type="match status" value="1"/>
</dbReference>
<dbReference type="InterPro" id="IPR029787">
    <property type="entry name" value="Nucleotide_cyclase"/>
</dbReference>
<feature type="transmembrane region" description="Helical" evidence="1">
    <location>
        <begin position="133"/>
        <end position="153"/>
    </location>
</feature>
<dbReference type="SMART" id="SM00052">
    <property type="entry name" value="EAL"/>
    <property type="match status" value="1"/>
</dbReference>
<gene>
    <name evidence="4" type="ORF">GOQ27_10695</name>
</gene>
<dbReference type="Gene3D" id="3.30.70.270">
    <property type="match status" value="1"/>
</dbReference>
<dbReference type="Pfam" id="PF00563">
    <property type="entry name" value="EAL"/>
    <property type="match status" value="1"/>
</dbReference>
<reference evidence="4" key="1">
    <citation type="submission" date="2019-12" db="EMBL/GenBank/DDBJ databases">
        <title>Clostridiaceae gen. nov. sp. nov., isolated from sediment in Xinjiang, China.</title>
        <authorList>
            <person name="Zhang R."/>
        </authorList>
    </citation>
    <scope>NUCLEOTIDE SEQUENCE</scope>
    <source>
        <strain evidence="4">D2Q-11</strain>
    </source>
</reference>
<feature type="transmembrane region" description="Helical" evidence="1">
    <location>
        <begin position="7"/>
        <end position="25"/>
    </location>
</feature>
<dbReference type="InterPro" id="IPR000160">
    <property type="entry name" value="GGDEF_dom"/>
</dbReference>
<keyword evidence="1" id="KW-0812">Transmembrane</keyword>
<evidence type="ECO:0000313" key="5">
    <source>
        <dbReference type="Proteomes" id="UP000724672"/>
    </source>
</evidence>
<feature type="transmembrane region" description="Helical" evidence="1">
    <location>
        <begin position="97"/>
        <end position="121"/>
    </location>
</feature>
<comment type="caution">
    <text evidence="4">The sequence shown here is derived from an EMBL/GenBank/DDBJ whole genome shotgun (WGS) entry which is preliminary data.</text>
</comment>
<dbReference type="PROSITE" id="PS50883">
    <property type="entry name" value="EAL"/>
    <property type="match status" value="1"/>
</dbReference>
<dbReference type="PROSITE" id="PS50887">
    <property type="entry name" value="GGDEF"/>
    <property type="match status" value="1"/>
</dbReference>
<feature type="transmembrane region" description="Helical" evidence="1">
    <location>
        <begin position="224"/>
        <end position="243"/>
    </location>
</feature>
<dbReference type="SMART" id="SM00267">
    <property type="entry name" value="GGDEF"/>
    <property type="match status" value="1"/>
</dbReference>
<dbReference type="Proteomes" id="UP000724672">
    <property type="component" value="Unassembled WGS sequence"/>
</dbReference>
<dbReference type="Gene3D" id="3.20.20.450">
    <property type="entry name" value="EAL domain"/>
    <property type="match status" value="1"/>
</dbReference>
<feature type="transmembrane region" description="Helical" evidence="1">
    <location>
        <begin position="64"/>
        <end position="85"/>
    </location>
</feature>